<organism evidence="1 2">
    <name type="scientific">SAR324 cluster bacterium</name>
    <dbReference type="NCBI Taxonomy" id="2024889"/>
    <lineage>
        <taxon>Bacteria</taxon>
        <taxon>Deltaproteobacteria</taxon>
        <taxon>SAR324 cluster</taxon>
    </lineage>
</organism>
<dbReference type="AlphaFoldDB" id="A0A2A4T200"/>
<dbReference type="Proteomes" id="UP000218113">
    <property type="component" value="Unassembled WGS sequence"/>
</dbReference>
<reference evidence="2" key="1">
    <citation type="submission" date="2017-08" db="EMBL/GenBank/DDBJ databases">
        <title>A dynamic microbial community with high functional redundancy inhabits the cold, oxic subseafloor aquifer.</title>
        <authorList>
            <person name="Tully B.J."/>
            <person name="Wheat C.G."/>
            <person name="Glazer B.T."/>
            <person name="Huber J.A."/>
        </authorList>
    </citation>
    <scope>NUCLEOTIDE SEQUENCE [LARGE SCALE GENOMIC DNA]</scope>
</reference>
<dbReference type="GO" id="GO:0016020">
    <property type="term" value="C:membrane"/>
    <property type="evidence" value="ECO:0007669"/>
    <property type="project" value="InterPro"/>
</dbReference>
<proteinExistence type="predicted"/>
<dbReference type="CDD" id="cd01127">
    <property type="entry name" value="TrwB_TraG_TraD_VirD4"/>
    <property type="match status" value="1"/>
</dbReference>
<evidence type="ECO:0000313" key="2">
    <source>
        <dbReference type="Proteomes" id="UP000218113"/>
    </source>
</evidence>
<dbReference type="InterPro" id="IPR003688">
    <property type="entry name" value="TraG/VirD4"/>
</dbReference>
<dbReference type="InterPro" id="IPR027417">
    <property type="entry name" value="P-loop_NTPase"/>
</dbReference>
<gene>
    <name evidence="1" type="ORF">COB67_09595</name>
</gene>
<protein>
    <recommendedName>
        <fullName evidence="3">Type IV secretory system conjugative DNA transfer family protein</fullName>
    </recommendedName>
</protein>
<dbReference type="EMBL" id="NVSR01000081">
    <property type="protein sequence ID" value="PCI27017.1"/>
    <property type="molecule type" value="Genomic_DNA"/>
</dbReference>
<dbReference type="SUPFAM" id="SSF52540">
    <property type="entry name" value="P-loop containing nucleoside triphosphate hydrolases"/>
    <property type="match status" value="1"/>
</dbReference>
<comment type="caution">
    <text evidence="1">The sequence shown here is derived from an EMBL/GenBank/DDBJ whole genome shotgun (WGS) entry which is preliminary data.</text>
</comment>
<feature type="non-terminal residue" evidence="1">
    <location>
        <position position="153"/>
    </location>
</feature>
<sequence length="153" mass="16642">MEFIILLFVIWVMVVIVSSNKKEVANKTVQVVGEIGTKVGSVAVKGAIKTTWEALKYTKRLAKNQIEAPSGKFGTARFLTIKESRQLLNSRNIGLSVNGTRAKTLSQENSFKHLLLVAPSGAGKTTRYVIPSILLQMQHGGSIVVTDPSGEIF</sequence>
<evidence type="ECO:0000313" key="1">
    <source>
        <dbReference type="EMBL" id="PCI27017.1"/>
    </source>
</evidence>
<accession>A0A2A4T200</accession>
<dbReference type="Pfam" id="PF02534">
    <property type="entry name" value="T4SS-DNA_transf"/>
    <property type="match status" value="1"/>
</dbReference>
<evidence type="ECO:0008006" key="3">
    <source>
        <dbReference type="Google" id="ProtNLM"/>
    </source>
</evidence>
<name>A0A2A4T200_9DELT</name>